<dbReference type="AlphaFoldDB" id="A0A5N6N999"/>
<reference evidence="4 5" key="1">
    <citation type="submission" date="2019-05" db="EMBL/GenBank/DDBJ databases">
        <title>Mikania micrantha, genome provides insights into the molecular mechanism of rapid growth.</title>
        <authorList>
            <person name="Liu B."/>
        </authorList>
    </citation>
    <scope>NUCLEOTIDE SEQUENCE [LARGE SCALE GENOMIC DNA]</scope>
    <source>
        <strain evidence="4">NLD-2019</strain>
        <tissue evidence="4">Leaf</tissue>
    </source>
</reference>
<organism evidence="4 5">
    <name type="scientific">Mikania micrantha</name>
    <name type="common">bitter vine</name>
    <dbReference type="NCBI Taxonomy" id="192012"/>
    <lineage>
        <taxon>Eukaryota</taxon>
        <taxon>Viridiplantae</taxon>
        <taxon>Streptophyta</taxon>
        <taxon>Embryophyta</taxon>
        <taxon>Tracheophyta</taxon>
        <taxon>Spermatophyta</taxon>
        <taxon>Magnoliopsida</taxon>
        <taxon>eudicotyledons</taxon>
        <taxon>Gunneridae</taxon>
        <taxon>Pentapetalae</taxon>
        <taxon>asterids</taxon>
        <taxon>campanulids</taxon>
        <taxon>Asterales</taxon>
        <taxon>Asteraceae</taxon>
        <taxon>Asteroideae</taxon>
        <taxon>Heliantheae alliance</taxon>
        <taxon>Eupatorieae</taxon>
        <taxon>Mikania</taxon>
    </lineage>
</organism>
<evidence type="ECO:0000256" key="2">
    <source>
        <dbReference type="SAM" id="Phobius"/>
    </source>
</evidence>
<evidence type="ECO:0000313" key="4">
    <source>
        <dbReference type="EMBL" id="KAD4584304.1"/>
    </source>
</evidence>
<feature type="compositionally biased region" description="Polar residues" evidence="1">
    <location>
        <begin position="405"/>
        <end position="419"/>
    </location>
</feature>
<sequence length="438" mass="49957">MSSSDEMEFVDDDMGQPHVDDLDVEHFDELMDHPWLQFPQGTTARQRRDRLLKKEMGNQKAIDYDLLAELGQQERMTAIIGEDTPWSRLFEMTYAQQYRLITVEFLSAFRYRPQAPDFQPQPGQPQQAEISFRLCGFPYHLSLAEFGSVLDRRTVQGMRIVQKFPQLGLRFSLERGFPQSSLASEELPINQTSGKIDLEATVVSIDDFFNRYPFFVAGVVFIWLFVIPATQEYLRKYKFISAIDAFKKLKDDPNAQLLDIRDGKTLRVLGSPNLKLLNKNVVQVEFRDGDDEDDFVKKVKESFEDPANTTICILDNFDGESMKVAELLFISGFKEAYAIRGGVRGDNGWLEIQETLLPPSVHINLKRKVKKSTEAKNNGAVEQQQIEVKSQQVTLAETKQAENGYANTSNEPNTRSSSPYPMYPDMKPPSSPTPSKPQ</sequence>
<dbReference type="SUPFAM" id="SSF52821">
    <property type="entry name" value="Rhodanese/Cell cycle control phosphatase"/>
    <property type="match status" value="1"/>
</dbReference>
<feature type="domain" description="Rhodanese" evidence="3">
    <location>
        <begin position="251"/>
        <end position="352"/>
    </location>
</feature>
<keyword evidence="2" id="KW-1133">Transmembrane helix</keyword>
<evidence type="ECO:0000256" key="1">
    <source>
        <dbReference type="SAM" id="MobiDB-lite"/>
    </source>
</evidence>
<evidence type="ECO:0000259" key="3">
    <source>
        <dbReference type="PROSITE" id="PS50206"/>
    </source>
</evidence>
<accession>A0A5N6N999</accession>
<keyword evidence="5" id="KW-1185">Reference proteome</keyword>
<keyword evidence="2" id="KW-0472">Membrane</keyword>
<proteinExistence type="predicted"/>
<feature type="compositionally biased region" description="Polar residues" evidence="1">
    <location>
        <begin position="380"/>
        <end position="397"/>
    </location>
</feature>
<keyword evidence="2" id="KW-0812">Transmembrane</keyword>
<dbReference type="Gene3D" id="3.40.250.10">
    <property type="entry name" value="Rhodanese-like domain"/>
    <property type="match status" value="1"/>
</dbReference>
<dbReference type="Proteomes" id="UP000326396">
    <property type="component" value="Linkage Group LG2"/>
</dbReference>
<gene>
    <name evidence="4" type="ORF">E3N88_21905</name>
</gene>
<dbReference type="PANTHER" id="PTHR47377">
    <property type="entry name" value="RHODANESE-LIKE DOMAIN-CONTAINING PROTEIN 4, CHLOROPLASTIC"/>
    <property type="match status" value="1"/>
</dbReference>
<feature type="compositionally biased region" description="Pro residues" evidence="1">
    <location>
        <begin position="426"/>
        <end position="438"/>
    </location>
</feature>
<protein>
    <recommendedName>
        <fullName evidence="3">Rhodanese domain-containing protein</fullName>
    </recommendedName>
</protein>
<dbReference type="InterPro" id="IPR001763">
    <property type="entry name" value="Rhodanese-like_dom"/>
</dbReference>
<dbReference type="InterPro" id="IPR036873">
    <property type="entry name" value="Rhodanese-like_dom_sf"/>
</dbReference>
<dbReference type="EMBL" id="SZYD01000012">
    <property type="protein sequence ID" value="KAD4584304.1"/>
    <property type="molecule type" value="Genomic_DNA"/>
</dbReference>
<dbReference type="InterPro" id="IPR044240">
    <property type="entry name" value="STR4-like"/>
</dbReference>
<dbReference type="OrthoDB" id="1696354at2759"/>
<comment type="caution">
    <text evidence="4">The sequence shown here is derived from an EMBL/GenBank/DDBJ whole genome shotgun (WGS) entry which is preliminary data.</text>
</comment>
<feature type="region of interest" description="Disordered" evidence="1">
    <location>
        <begin position="374"/>
        <end position="438"/>
    </location>
</feature>
<dbReference type="PANTHER" id="PTHR47377:SF3">
    <property type="entry name" value="RHODANESE-LIKE DOMAIN-CONTAINING PROTEIN 4A, CHLOROPLASTIC"/>
    <property type="match status" value="1"/>
</dbReference>
<dbReference type="PROSITE" id="PS50206">
    <property type="entry name" value="RHODANESE_3"/>
    <property type="match status" value="1"/>
</dbReference>
<name>A0A5N6N999_9ASTR</name>
<evidence type="ECO:0000313" key="5">
    <source>
        <dbReference type="Proteomes" id="UP000326396"/>
    </source>
</evidence>
<feature type="transmembrane region" description="Helical" evidence="2">
    <location>
        <begin position="212"/>
        <end position="230"/>
    </location>
</feature>